<dbReference type="Gene3D" id="3.40.50.300">
    <property type="entry name" value="P-loop containing nucleotide triphosphate hydrolases"/>
    <property type="match status" value="1"/>
</dbReference>
<dbReference type="AlphaFoldDB" id="A0A5C1AN95"/>
<dbReference type="GO" id="GO:0004386">
    <property type="term" value="F:helicase activity"/>
    <property type="evidence" value="ECO:0007669"/>
    <property type="project" value="UniProtKB-KW"/>
</dbReference>
<accession>A0A5C1AN95</accession>
<protein>
    <submittedName>
        <fullName evidence="1">DNA helicase</fullName>
    </submittedName>
</protein>
<keyword evidence="1" id="KW-0067">ATP-binding</keyword>
<dbReference type="RefSeq" id="WP_178132601.1">
    <property type="nucleotide sequence ID" value="NZ_CP042425.1"/>
</dbReference>
<dbReference type="Proteomes" id="UP000324974">
    <property type="component" value="Chromosome"/>
</dbReference>
<evidence type="ECO:0000313" key="2">
    <source>
        <dbReference type="Proteomes" id="UP000324974"/>
    </source>
</evidence>
<keyword evidence="1" id="KW-0547">Nucleotide-binding</keyword>
<dbReference type="KEGG" id="lrs:PX52LOC_07809"/>
<sequence>MSASAGFLLDPRRLTIAVSRAKRRMVLVASRGVFSLSSPDEETFANAQLWKNPLARTCTAELWAGDQGGVRVTVWGGDGRP</sequence>
<keyword evidence="1" id="KW-0347">Helicase</keyword>
<proteinExistence type="predicted"/>
<evidence type="ECO:0000313" key="1">
    <source>
        <dbReference type="EMBL" id="QEL20701.1"/>
    </source>
</evidence>
<dbReference type="InterPro" id="IPR027417">
    <property type="entry name" value="P-loop_NTPase"/>
</dbReference>
<name>A0A5C1AN95_9BACT</name>
<gene>
    <name evidence="1" type="ORF">PX52LOC_07809</name>
</gene>
<keyword evidence="1" id="KW-0378">Hydrolase</keyword>
<reference evidence="2" key="1">
    <citation type="submission" date="2019-08" db="EMBL/GenBank/DDBJ databases">
        <title>Limnoglobus roseus gen. nov., sp. nov., a novel freshwater planctomycete with a giant genome from the family Gemmataceae.</title>
        <authorList>
            <person name="Kulichevskaya I.S."/>
            <person name="Naumoff D.G."/>
            <person name="Miroshnikov K."/>
            <person name="Ivanova A."/>
            <person name="Philippov D.A."/>
            <person name="Hakobyan A."/>
            <person name="Rijpstra I.C."/>
            <person name="Sinninghe Damste J.S."/>
            <person name="Liesack W."/>
            <person name="Dedysh S.N."/>
        </authorList>
    </citation>
    <scope>NUCLEOTIDE SEQUENCE [LARGE SCALE GENOMIC DNA]</scope>
    <source>
        <strain evidence="2">PX52</strain>
    </source>
</reference>
<dbReference type="EMBL" id="CP042425">
    <property type="protein sequence ID" value="QEL20701.1"/>
    <property type="molecule type" value="Genomic_DNA"/>
</dbReference>
<organism evidence="1 2">
    <name type="scientific">Limnoglobus roseus</name>
    <dbReference type="NCBI Taxonomy" id="2598579"/>
    <lineage>
        <taxon>Bacteria</taxon>
        <taxon>Pseudomonadati</taxon>
        <taxon>Planctomycetota</taxon>
        <taxon>Planctomycetia</taxon>
        <taxon>Gemmatales</taxon>
        <taxon>Gemmataceae</taxon>
        <taxon>Limnoglobus</taxon>
    </lineage>
</organism>
<keyword evidence="2" id="KW-1185">Reference proteome</keyword>